<evidence type="ECO:0000256" key="3">
    <source>
        <dbReference type="ARBA" id="ARBA00022448"/>
    </source>
</evidence>
<comment type="similarity">
    <text evidence="2">Belongs to the EamA transporter family.</text>
</comment>
<name>A0ABS9CWS9_9RHOB</name>
<dbReference type="SUPFAM" id="SSF103481">
    <property type="entry name" value="Multidrug resistance efflux transporter EmrE"/>
    <property type="match status" value="2"/>
</dbReference>
<feature type="transmembrane region" description="Helical" evidence="8">
    <location>
        <begin position="272"/>
        <end position="292"/>
    </location>
</feature>
<dbReference type="InterPro" id="IPR037185">
    <property type="entry name" value="EmrE-like"/>
</dbReference>
<feature type="transmembrane region" description="Helical" evidence="8">
    <location>
        <begin position="184"/>
        <end position="205"/>
    </location>
</feature>
<evidence type="ECO:0000256" key="8">
    <source>
        <dbReference type="SAM" id="Phobius"/>
    </source>
</evidence>
<sequence length="297" mass="32760">MANTSPQNEDTLRGFGFAFCAYVLWGFLPLYMKYLAHVPAIEVVAHRVLWSVPVAGLVLMLLGRTGDIGRVLRDPRSLAMGCVTAALISVNWGVYVWSIAQDRALDAALGYYINPLFSVFLGSVLLGERLNRLQWAAVLLALFAVLVLTFENGSLPWPALALTTTWGFYAYFKRSLPIGPNQGFLLEVLILMPFALGYLVWLWFAGGGHFVPVTFDMWLLVGCGIVTAVPLLLYANGAKGLRLTTIGIMQYIAPTMIMLVAVFVFDEPFGEARAIAFPMIWAALGLYTYAMFRGRNA</sequence>
<feature type="transmembrane region" description="Helical" evidence="8">
    <location>
        <begin position="248"/>
        <end position="266"/>
    </location>
</feature>
<dbReference type="InterPro" id="IPR000620">
    <property type="entry name" value="EamA_dom"/>
</dbReference>
<feature type="domain" description="EamA" evidence="9">
    <location>
        <begin position="14"/>
        <end position="149"/>
    </location>
</feature>
<gene>
    <name evidence="10" type="primary">rarD</name>
    <name evidence="10" type="ORF">L0664_09515</name>
</gene>
<dbReference type="InterPro" id="IPR004626">
    <property type="entry name" value="RarD"/>
</dbReference>
<feature type="transmembrane region" description="Helical" evidence="8">
    <location>
        <begin position="217"/>
        <end position="236"/>
    </location>
</feature>
<evidence type="ECO:0000256" key="5">
    <source>
        <dbReference type="ARBA" id="ARBA00022692"/>
    </source>
</evidence>
<feature type="transmembrane region" description="Helical" evidence="8">
    <location>
        <begin position="44"/>
        <end position="65"/>
    </location>
</feature>
<dbReference type="PANTHER" id="PTHR22911">
    <property type="entry name" value="ACYL-MALONYL CONDENSING ENZYME-RELATED"/>
    <property type="match status" value="1"/>
</dbReference>
<evidence type="ECO:0000313" key="10">
    <source>
        <dbReference type="EMBL" id="MCF2871299.1"/>
    </source>
</evidence>
<dbReference type="Pfam" id="PF00892">
    <property type="entry name" value="EamA"/>
    <property type="match status" value="1"/>
</dbReference>
<keyword evidence="4" id="KW-1003">Cell membrane</keyword>
<proteinExistence type="inferred from homology"/>
<keyword evidence="7 8" id="KW-0472">Membrane</keyword>
<comment type="subcellular location">
    <subcellularLocation>
        <location evidence="1">Cell membrane</location>
        <topology evidence="1">Multi-pass membrane protein</topology>
    </subcellularLocation>
</comment>
<feature type="transmembrane region" description="Helical" evidence="8">
    <location>
        <begin position="133"/>
        <end position="150"/>
    </location>
</feature>
<feature type="transmembrane region" description="Helical" evidence="8">
    <location>
        <begin position="12"/>
        <end position="32"/>
    </location>
</feature>
<accession>A0ABS9CWS9</accession>
<evidence type="ECO:0000256" key="2">
    <source>
        <dbReference type="ARBA" id="ARBA00007362"/>
    </source>
</evidence>
<protein>
    <submittedName>
        <fullName evidence="10">EamA family transporter RarD</fullName>
    </submittedName>
</protein>
<comment type="caution">
    <text evidence="10">The sequence shown here is derived from an EMBL/GenBank/DDBJ whole genome shotgun (WGS) entry which is preliminary data.</text>
</comment>
<feature type="transmembrane region" description="Helical" evidence="8">
    <location>
        <begin position="156"/>
        <end position="172"/>
    </location>
</feature>
<dbReference type="Proteomes" id="UP001200557">
    <property type="component" value="Unassembled WGS sequence"/>
</dbReference>
<evidence type="ECO:0000256" key="6">
    <source>
        <dbReference type="ARBA" id="ARBA00022989"/>
    </source>
</evidence>
<evidence type="ECO:0000256" key="1">
    <source>
        <dbReference type="ARBA" id="ARBA00004651"/>
    </source>
</evidence>
<evidence type="ECO:0000259" key="9">
    <source>
        <dbReference type="Pfam" id="PF00892"/>
    </source>
</evidence>
<feature type="transmembrane region" description="Helical" evidence="8">
    <location>
        <begin position="77"/>
        <end position="97"/>
    </location>
</feature>
<evidence type="ECO:0000256" key="7">
    <source>
        <dbReference type="ARBA" id="ARBA00023136"/>
    </source>
</evidence>
<evidence type="ECO:0000256" key="4">
    <source>
        <dbReference type="ARBA" id="ARBA00022475"/>
    </source>
</evidence>
<dbReference type="RefSeq" id="WP_235225565.1">
    <property type="nucleotide sequence ID" value="NZ_JAKGAQ010000002.1"/>
</dbReference>
<organism evidence="10 11">
    <name type="scientific">Octadecabacter dasysiphoniae</name>
    <dbReference type="NCBI Taxonomy" id="2909341"/>
    <lineage>
        <taxon>Bacteria</taxon>
        <taxon>Pseudomonadati</taxon>
        <taxon>Pseudomonadota</taxon>
        <taxon>Alphaproteobacteria</taxon>
        <taxon>Rhodobacterales</taxon>
        <taxon>Roseobacteraceae</taxon>
        <taxon>Octadecabacter</taxon>
    </lineage>
</organism>
<keyword evidence="3" id="KW-0813">Transport</keyword>
<dbReference type="NCBIfam" id="TIGR00688">
    <property type="entry name" value="rarD"/>
    <property type="match status" value="1"/>
</dbReference>
<evidence type="ECO:0000313" key="11">
    <source>
        <dbReference type="Proteomes" id="UP001200557"/>
    </source>
</evidence>
<reference evidence="10 11" key="1">
    <citation type="submission" date="2022-01" db="EMBL/GenBank/DDBJ databases">
        <title>Octadecabacter sp. nov., isolated from a marine alga.</title>
        <authorList>
            <person name="Jin M.S."/>
            <person name="Kim H.M."/>
            <person name="Han D.M."/>
            <person name="Jung J.J."/>
            <person name="Jeon C.O."/>
        </authorList>
    </citation>
    <scope>NUCLEOTIDE SEQUENCE [LARGE SCALE GENOMIC DNA]</scope>
    <source>
        <strain evidence="10 11">G9-8</strain>
    </source>
</reference>
<feature type="transmembrane region" description="Helical" evidence="8">
    <location>
        <begin position="109"/>
        <end position="126"/>
    </location>
</feature>
<keyword evidence="11" id="KW-1185">Reference proteome</keyword>
<keyword evidence="5 8" id="KW-0812">Transmembrane</keyword>
<dbReference type="EMBL" id="JAKGAQ010000002">
    <property type="protein sequence ID" value="MCF2871299.1"/>
    <property type="molecule type" value="Genomic_DNA"/>
</dbReference>
<keyword evidence="6 8" id="KW-1133">Transmembrane helix</keyword>
<dbReference type="PANTHER" id="PTHR22911:SF137">
    <property type="entry name" value="SOLUTE CARRIER FAMILY 35 MEMBER G2-RELATED"/>
    <property type="match status" value="1"/>
</dbReference>